<dbReference type="GO" id="GO:0005886">
    <property type="term" value="C:plasma membrane"/>
    <property type="evidence" value="ECO:0007669"/>
    <property type="project" value="TreeGrafter"/>
</dbReference>
<feature type="transmembrane region" description="Helical" evidence="1">
    <location>
        <begin position="16"/>
        <end position="34"/>
    </location>
</feature>
<feature type="transmembrane region" description="Helical" evidence="1">
    <location>
        <begin position="154"/>
        <end position="173"/>
    </location>
</feature>
<evidence type="ECO:0000259" key="2">
    <source>
        <dbReference type="PROSITE" id="PS50887"/>
    </source>
</evidence>
<keyword evidence="1" id="KW-0472">Membrane</keyword>
<dbReference type="GO" id="GO:0043709">
    <property type="term" value="P:cell adhesion involved in single-species biofilm formation"/>
    <property type="evidence" value="ECO:0007669"/>
    <property type="project" value="TreeGrafter"/>
</dbReference>
<evidence type="ECO:0000313" key="4">
    <source>
        <dbReference type="Proteomes" id="UP000219612"/>
    </source>
</evidence>
<dbReference type="AlphaFoldDB" id="A0A285KIE0"/>
<proteinExistence type="predicted"/>
<keyword evidence="1" id="KW-0812">Transmembrane</keyword>
<gene>
    <name evidence="3" type="ORF">SAMN05421748_14252</name>
</gene>
<dbReference type="RefSeq" id="WP_179855676.1">
    <property type="nucleotide sequence ID" value="NZ_OBDY01000042.1"/>
</dbReference>
<dbReference type="CDD" id="cd01949">
    <property type="entry name" value="GGDEF"/>
    <property type="match status" value="1"/>
</dbReference>
<dbReference type="SMART" id="SM00267">
    <property type="entry name" value="GGDEF"/>
    <property type="match status" value="1"/>
</dbReference>
<dbReference type="InterPro" id="IPR050469">
    <property type="entry name" value="Diguanylate_Cyclase"/>
</dbReference>
<evidence type="ECO:0000313" key="3">
    <source>
        <dbReference type="EMBL" id="SNY72404.1"/>
    </source>
</evidence>
<feature type="transmembrane region" description="Helical" evidence="1">
    <location>
        <begin position="127"/>
        <end position="148"/>
    </location>
</feature>
<dbReference type="Pfam" id="PF00990">
    <property type="entry name" value="GGDEF"/>
    <property type="match status" value="1"/>
</dbReference>
<sequence length="347" mass="37022">MRSDLEHRRALERIALWSRACVMVLVGVVVAGTPDDIRWTTSWQPALWQVASVIGVHLIAATILAALRLRHSTDGRYRWVAGAQTVFDVLAVATPMLVIDSVAGVPVWPSAVLALMSAATRHKLPGVLIAWAVVSAALVAGVLLGHGAPGAPHGAGIALAVVVLLVTAATAGVQASSLDRYVTELHRARSAMTRQARTDALTGAANRLALEEYEASRPDGEVSLVLLDLDGFKEVNDTHGHHAGDVLLKTVAERLRNRLRADDLLVRLGGDEFVVVLPGLPAERADEAVVSWTRAVADPVEIGGDAVRVGVSAGVAHRPIGDTSGFADLLRTADRRMYRHKRARRFA</sequence>
<evidence type="ECO:0000256" key="1">
    <source>
        <dbReference type="SAM" id="Phobius"/>
    </source>
</evidence>
<keyword evidence="1" id="KW-1133">Transmembrane helix</keyword>
<dbReference type="PROSITE" id="PS50887">
    <property type="entry name" value="GGDEF"/>
    <property type="match status" value="1"/>
</dbReference>
<dbReference type="GO" id="GO:0052621">
    <property type="term" value="F:diguanylate cyclase activity"/>
    <property type="evidence" value="ECO:0007669"/>
    <property type="project" value="TreeGrafter"/>
</dbReference>
<dbReference type="EMBL" id="OBDY01000042">
    <property type="protein sequence ID" value="SNY72404.1"/>
    <property type="molecule type" value="Genomic_DNA"/>
</dbReference>
<dbReference type="GO" id="GO:1902201">
    <property type="term" value="P:negative regulation of bacterial-type flagellum-dependent cell motility"/>
    <property type="evidence" value="ECO:0007669"/>
    <property type="project" value="TreeGrafter"/>
</dbReference>
<name>A0A285KIE0_9ACTN</name>
<dbReference type="SUPFAM" id="SSF55073">
    <property type="entry name" value="Nucleotide cyclase"/>
    <property type="match status" value="1"/>
</dbReference>
<keyword evidence="4" id="KW-1185">Reference proteome</keyword>
<feature type="transmembrane region" description="Helical" evidence="1">
    <location>
        <begin position="46"/>
        <end position="67"/>
    </location>
</feature>
<protein>
    <submittedName>
        <fullName evidence="3">Diguanylate cyclase (GGDEF) domain-containing protein</fullName>
    </submittedName>
</protein>
<dbReference type="NCBIfam" id="TIGR00254">
    <property type="entry name" value="GGDEF"/>
    <property type="match status" value="1"/>
</dbReference>
<dbReference type="InterPro" id="IPR043128">
    <property type="entry name" value="Rev_trsase/Diguanyl_cyclase"/>
</dbReference>
<dbReference type="InterPro" id="IPR000160">
    <property type="entry name" value="GGDEF_dom"/>
</dbReference>
<feature type="domain" description="GGDEF" evidence="2">
    <location>
        <begin position="220"/>
        <end position="347"/>
    </location>
</feature>
<organism evidence="3 4">
    <name type="scientific">Paractinoplanes atraurantiacus</name>
    <dbReference type="NCBI Taxonomy" id="1036182"/>
    <lineage>
        <taxon>Bacteria</taxon>
        <taxon>Bacillati</taxon>
        <taxon>Actinomycetota</taxon>
        <taxon>Actinomycetes</taxon>
        <taxon>Micromonosporales</taxon>
        <taxon>Micromonosporaceae</taxon>
        <taxon>Paractinoplanes</taxon>
    </lineage>
</organism>
<dbReference type="PANTHER" id="PTHR45138">
    <property type="entry name" value="REGULATORY COMPONENTS OF SENSORY TRANSDUCTION SYSTEM"/>
    <property type="match status" value="1"/>
</dbReference>
<dbReference type="PANTHER" id="PTHR45138:SF9">
    <property type="entry name" value="DIGUANYLATE CYCLASE DGCM-RELATED"/>
    <property type="match status" value="1"/>
</dbReference>
<dbReference type="InterPro" id="IPR029787">
    <property type="entry name" value="Nucleotide_cyclase"/>
</dbReference>
<reference evidence="4" key="1">
    <citation type="submission" date="2017-09" db="EMBL/GenBank/DDBJ databases">
        <authorList>
            <person name="Varghese N."/>
            <person name="Submissions S."/>
        </authorList>
    </citation>
    <scope>NUCLEOTIDE SEQUENCE [LARGE SCALE GENOMIC DNA]</scope>
    <source>
        <strain evidence="4">CGMCC 4.6857</strain>
    </source>
</reference>
<accession>A0A285KIE0</accession>
<dbReference type="Gene3D" id="3.30.70.270">
    <property type="match status" value="1"/>
</dbReference>
<dbReference type="Proteomes" id="UP000219612">
    <property type="component" value="Unassembled WGS sequence"/>
</dbReference>